<evidence type="ECO:0000256" key="1">
    <source>
        <dbReference type="SAM" id="MobiDB-lite"/>
    </source>
</evidence>
<dbReference type="AlphaFoldDB" id="A0AAV7T8L8"/>
<comment type="caution">
    <text evidence="2">The sequence shown here is derived from an EMBL/GenBank/DDBJ whole genome shotgun (WGS) entry which is preliminary data.</text>
</comment>
<feature type="region of interest" description="Disordered" evidence="1">
    <location>
        <begin position="1"/>
        <end position="26"/>
    </location>
</feature>
<proteinExistence type="predicted"/>
<name>A0AAV7T8L8_PLEWA</name>
<gene>
    <name evidence="2" type="ORF">NDU88_004847</name>
</gene>
<reference evidence="2" key="1">
    <citation type="journal article" date="2022" name="bioRxiv">
        <title>Sequencing and chromosome-scale assembly of the giantPleurodeles waltlgenome.</title>
        <authorList>
            <person name="Brown T."/>
            <person name="Elewa A."/>
            <person name="Iarovenko S."/>
            <person name="Subramanian E."/>
            <person name="Araus A.J."/>
            <person name="Petzold A."/>
            <person name="Susuki M."/>
            <person name="Suzuki K.-i.T."/>
            <person name="Hayashi T."/>
            <person name="Toyoda A."/>
            <person name="Oliveira C."/>
            <person name="Osipova E."/>
            <person name="Leigh N.D."/>
            <person name="Simon A."/>
            <person name="Yun M.H."/>
        </authorList>
    </citation>
    <scope>NUCLEOTIDE SEQUENCE</scope>
    <source>
        <strain evidence="2">20211129_DDA</strain>
        <tissue evidence="2">Liver</tissue>
    </source>
</reference>
<evidence type="ECO:0000313" key="3">
    <source>
        <dbReference type="Proteomes" id="UP001066276"/>
    </source>
</evidence>
<organism evidence="2 3">
    <name type="scientific">Pleurodeles waltl</name>
    <name type="common">Iberian ribbed newt</name>
    <dbReference type="NCBI Taxonomy" id="8319"/>
    <lineage>
        <taxon>Eukaryota</taxon>
        <taxon>Metazoa</taxon>
        <taxon>Chordata</taxon>
        <taxon>Craniata</taxon>
        <taxon>Vertebrata</taxon>
        <taxon>Euteleostomi</taxon>
        <taxon>Amphibia</taxon>
        <taxon>Batrachia</taxon>
        <taxon>Caudata</taxon>
        <taxon>Salamandroidea</taxon>
        <taxon>Salamandridae</taxon>
        <taxon>Pleurodelinae</taxon>
        <taxon>Pleurodeles</taxon>
    </lineage>
</organism>
<keyword evidence="3" id="KW-1185">Reference proteome</keyword>
<dbReference type="Proteomes" id="UP001066276">
    <property type="component" value="Chromosome 4_1"/>
</dbReference>
<protein>
    <submittedName>
        <fullName evidence="2">Uncharacterized protein</fullName>
    </submittedName>
</protein>
<accession>A0AAV7T8L8</accession>
<sequence length="225" mass="24462">MLSGPAGEPSNARRLRGPRREEASLQRRASPLFRVADLCPILRSPQAQGRVVTARRCGRVRRRPLNTSSAGRGSEGRGRPASYRKSLGGASLSRGPVRHSWPRLVFLPQALGPCSALPTVHQGRVLLLFTGRRPPTASDPSQMLQCCPGGLRCAPGAATLVPSPRRARLLGGHRESWPDHTLCVKILTESTIKCVLKPKFSLCSRNKTIKASKCTSEKIVYKAMS</sequence>
<feature type="region of interest" description="Disordered" evidence="1">
    <location>
        <begin position="50"/>
        <end position="95"/>
    </location>
</feature>
<evidence type="ECO:0000313" key="2">
    <source>
        <dbReference type="EMBL" id="KAJ1173005.1"/>
    </source>
</evidence>
<dbReference type="EMBL" id="JANPWB010000007">
    <property type="protein sequence ID" value="KAJ1173005.1"/>
    <property type="molecule type" value="Genomic_DNA"/>
</dbReference>